<dbReference type="Pfam" id="PF01966">
    <property type="entry name" value="HD"/>
    <property type="match status" value="1"/>
</dbReference>
<evidence type="ECO:0000259" key="1">
    <source>
        <dbReference type="SMART" id="SM00471"/>
    </source>
</evidence>
<protein>
    <submittedName>
        <fullName evidence="3">Metal dependent phosphohydrolase</fullName>
    </submittedName>
</protein>
<accession>A0A0N7MP71</accession>
<dbReference type="InterPro" id="IPR003607">
    <property type="entry name" value="HD/PDEase_dom"/>
</dbReference>
<dbReference type="SMART" id="SM00471">
    <property type="entry name" value="HDc"/>
    <property type="match status" value="1"/>
</dbReference>
<accession>A0A0P1M4P9</accession>
<evidence type="ECO:0000313" key="2">
    <source>
        <dbReference type="EMBL" id="CUS90645.1"/>
    </source>
</evidence>
<dbReference type="EMBL" id="FAOP01000005">
    <property type="protein sequence ID" value="CUU05510.1"/>
    <property type="molecule type" value="Genomic_DNA"/>
</dbReference>
<dbReference type="STRING" id="1633631.GCA_001442925_01271"/>
<dbReference type="Proteomes" id="UP000182011">
    <property type="component" value="Unassembled WGS sequence"/>
</dbReference>
<dbReference type="CDD" id="cd00077">
    <property type="entry name" value="HDc"/>
    <property type="match status" value="1"/>
</dbReference>
<gene>
    <name evidence="3" type="ORF">JGI4_01276</name>
    <name evidence="2" type="ORF">JGI8_01454</name>
</gene>
<dbReference type="Proteomes" id="UP000182200">
    <property type="component" value="Unassembled WGS sequence"/>
</dbReference>
<dbReference type="SUPFAM" id="SSF109604">
    <property type="entry name" value="HD-domain/PDEase-like"/>
    <property type="match status" value="1"/>
</dbReference>
<accession>A0A0P1M737</accession>
<feature type="domain" description="HD/PDEase" evidence="1">
    <location>
        <begin position="18"/>
        <end position="125"/>
    </location>
</feature>
<evidence type="ECO:0000313" key="3">
    <source>
        <dbReference type="EMBL" id="CUU05510.1"/>
    </source>
</evidence>
<keyword evidence="3" id="KW-0378">Hydrolase</keyword>
<sequence length="186" mass="21172">MKVPTYEDALKLLFEYTESENLRKHALAVEAAMRAYARKFGEDEEKWAIVGLLHDFDYEKFPTPDQHPWIGSKILEERGYPEDIRKAILGHADYTGIPRDTLMAKALYACDELCGFITAVALVRPNKKLEEVTVESVKKKLKDKAFARSVNRNDIYKGAEELGIPLDEHIQFVIDAMKSIADKLGL</sequence>
<dbReference type="NCBIfam" id="TIGR00277">
    <property type="entry name" value="HDIG"/>
    <property type="match status" value="1"/>
</dbReference>
<dbReference type="PANTHER" id="PTHR38659:SF1">
    <property type="entry name" value="METAL DEPENDENT PHOSPHOHYDROLASE"/>
    <property type="match status" value="1"/>
</dbReference>
<dbReference type="GO" id="GO:0016787">
    <property type="term" value="F:hydrolase activity"/>
    <property type="evidence" value="ECO:0007669"/>
    <property type="project" value="UniProtKB-KW"/>
</dbReference>
<dbReference type="AlphaFoldDB" id="A0A0P1MGW6"/>
<dbReference type="RefSeq" id="WP_176693933.1">
    <property type="nucleotide sequence ID" value="NZ_CZVI01000021.1"/>
</dbReference>
<dbReference type="PANTHER" id="PTHR38659">
    <property type="entry name" value="METAL-DEPENDENT PHOSPHOHYDROLASE"/>
    <property type="match status" value="1"/>
</dbReference>
<accession>A0A0P1M2D8</accession>
<organism evidence="3 4">
    <name type="scientific">Candidatus Kryptonium thompsonii</name>
    <dbReference type="NCBI Taxonomy" id="1633631"/>
    <lineage>
        <taxon>Bacteria</taxon>
        <taxon>Pseudomonadati</taxon>
        <taxon>Candidatus Kryptoniota</taxon>
        <taxon>Candidatus Kryptonium</taxon>
    </lineage>
</organism>
<evidence type="ECO:0000313" key="4">
    <source>
        <dbReference type="Proteomes" id="UP000182011"/>
    </source>
</evidence>
<proteinExistence type="predicted"/>
<accession>A0A0S4N5S3</accession>
<dbReference type="Gene3D" id="1.10.3210.10">
    <property type="entry name" value="Hypothetical protein af1432"/>
    <property type="match status" value="1"/>
</dbReference>
<reference evidence="4 5" key="1">
    <citation type="submission" date="2015-11" db="EMBL/GenBank/DDBJ databases">
        <authorList>
            <person name="Varghese N."/>
        </authorList>
    </citation>
    <scope>NUCLEOTIDE SEQUENCE [LARGE SCALE GENOMIC DNA]</scope>
    <source>
        <strain evidence="2 5">JGI-8</strain>
    </source>
</reference>
<accession>A0A0N7MZ84</accession>
<accession>A0A0P1MRT5</accession>
<name>A0A0P1MGW6_9BACT</name>
<reference evidence="3" key="2">
    <citation type="submission" date="2015-11" db="EMBL/GenBank/DDBJ databases">
        <authorList>
            <person name="Zhang Y."/>
            <person name="Guo Z."/>
        </authorList>
    </citation>
    <scope>NUCLEOTIDE SEQUENCE [LARGE SCALE GENOMIC DNA]</scope>
    <source>
        <strain evidence="3">JGI-4</strain>
    </source>
</reference>
<dbReference type="InterPro" id="IPR006675">
    <property type="entry name" value="HDIG_dom"/>
</dbReference>
<dbReference type="EMBL" id="CZVI01000021">
    <property type="protein sequence ID" value="CUS90645.1"/>
    <property type="molecule type" value="Genomic_DNA"/>
</dbReference>
<dbReference type="InterPro" id="IPR006674">
    <property type="entry name" value="HD_domain"/>
</dbReference>
<evidence type="ECO:0000313" key="5">
    <source>
        <dbReference type="Proteomes" id="UP000182200"/>
    </source>
</evidence>
<accession>A0A0P1LX30</accession>
<keyword evidence="5" id="KW-1185">Reference proteome</keyword>
<accession>A0A0P1MGA9</accession>
<accession>A0A0P1MGW6</accession>